<dbReference type="InterPro" id="IPR035965">
    <property type="entry name" value="PAS-like_dom_sf"/>
</dbReference>
<dbReference type="InterPro" id="IPR001610">
    <property type="entry name" value="PAC"/>
</dbReference>
<feature type="domain" description="PAS" evidence="6">
    <location>
        <begin position="12"/>
        <end position="81"/>
    </location>
</feature>
<evidence type="ECO:0000259" key="7">
    <source>
        <dbReference type="PROSITE" id="PS50113"/>
    </source>
</evidence>
<keyword evidence="4" id="KW-0808">Transferase</keyword>
<dbReference type="GO" id="GO:0004673">
    <property type="term" value="F:protein histidine kinase activity"/>
    <property type="evidence" value="ECO:0007669"/>
    <property type="project" value="UniProtKB-EC"/>
</dbReference>
<evidence type="ECO:0000313" key="8">
    <source>
        <dbReference type="EMBL" id="RSK42463.1"/>
    </source>
</evidence>
<gene>
    <name evidence="8" type="ORF">EI293_16240</name>
</gene>
<evidence type="ECO:0000256" key="4">
    <source>
        <dbReference type="ARBA" id="ARBA00022679"/>
    </source>
</evidence>
<dbReference type="CDD" id="cd00130">
    <property type="entry name" value="PAS"/>
    <property type="match status" value="3"/>
</dbReference>
<evidence type="ECO:0000256" key="3">
    <source>
        <dbReference type="ARBA" id="ARBA00022553"/>
    </source>
</evidence>
<reference evidence="8 9" key="1">
    <citation type="submission" date="2018-12" db="EMBL/GenBank/DDBJ databases">
        <authorList>
            <person name="Feng G."/>
            <person name="Zhu H."/>
        </authorList>
    </citation>
    <scope>NUCLEOTIDE SEQUENCE [LARGE SCALE GENOMIC DNA]</scope>
    <source>
        <strain evidence="8 9">LMG 26000</strain>
    </source>
</reference>
<comment type="catalytic activity">
    <reaction evidence="1">
        <text>ATP + protein L-histidine = ADP + protein N-phospho-L-histidine.</text>
        <dbReference type="EC" id="2.7.13.3"/>
    </reaction>
</comment>
<dbReference type="OrthoDB" id="9766459at2"/>
<proteinExistence type="predicted"/>
<dbReference type="PROSITE" id="PS50112">
    <property type="entry name" value="PAS"/>
    <property type="match status" value="3"/>
</dbReference>
<evidence type="ECO:0000256" key="2">
    <source>
        <dbReference type="ARBA" id="ARBA00012438"/>
    </source>
</evidence>
<keyword evidence="9" id="KW-1185">Reference proteome</keyword>
<keyword evidence="5" id="KW-0418">Kinase</keyword>
<dbReference type="InterPro" id="IPR000014">
    <property type="entry name" value="PAS"/>
</dbReference>
<dbReference type="AlphaFoldDB" id="A0A428K7U4"/>
<dbReference type="InterPro" id="IPR000700">
    <property type="entry name" value="PAS-assoc_C"/>
</dbReference>
<feature type="domain" description="PAC" evidence="7">
    <location>
        <begin position="336"/>
        <end position="388"/>
    </location>
</feature>
<dbReference type="SMART" id="SM00086">
    <property type="entry name" value="PAC"/>
    <property type="match status" value="3"/>
</dbReference>
<dbReference type="PANTHER" id="PTHR43304">
    <property type="entry name" value="PHYTOCHROME-LIKE PROTEIN CPH1"/>
    <property type="match status" value="1"/>
</dbReference>
<keyword evidence="3" id="KW-0597">Phosphoprotein</keyword>
<dbReference type="PANTHER" id="PTHR43304:SF1">
    <property type="entry name" value="PAC DOMAIN-CONTAINING PROTEIN"/>
    <property type="match status" value="1"/>
</dbReference>
<accession>A0A428K7U4</accession>
<evidence type="ECO:0000256" key="1">
    <source>
        <dbReference type="ARBA" id="ARBA00000085"/>
    </source>
</evidence>
<dbReference type="InterPro" id="IPR052162">
    <property type="entry name" value="Sensor_kinase/Photoreceptor"/>
</dbReference>
<dbReference type="SMART" id="SM00091">
    <property type="entry name" value="PAS"/>
    <property type="match status" value="3"/>
</dbReference>
<feature type="domain" description="PAS" evidence="6">
    <location>
        <begin position="263"/>
        <end position="333"/>
    </location>
</feature>
<organism evidence="8 9">
    <name type="scientific">Hymenobacter perfusus</name>
    <dbReference type="NCBI Taxonomy" id="1236770"/>
    <lineage>
        <taxon>Bacteria</taxon>
        <taxon>Pseudomonadati</taxon>
        <taxon>Bacteroidota</taxon>
        <taxon>Cytophagia</taxon>
        <taxon>Cytophagales</taxon>
        <taxon>Hymenobacteraceae</taxon>
        <taxon>Hymenobacter</taxon>
    </lineage>
</organism>
<dbReference type="SUPFAM" id="SSF55785">
    <property type="entry name" value="PYP-like sensor domain (PAS domain)"/>
    <property type="match status" value="3"/>
</dbReference>
<evidence type="ECO:0000259" key="6">
    <source>
        <dbReference type="PROSITE" id="PS50112"/>
    </source>
</evidence>
<name>A0A428K7U4_9BACT</name>
<dbReference type="Pfam" id="PF08447">
    <property type="entry name" value="PAS_3"/>
    <property type="match status" value="3"/>
</dbReference>
<feature type="domain" description="PAC" evidence="7">
    <location>
        <begin position="84"/>
        <end position="136"/>
    </location>
</feature>
<feature type="domain" description="PAS" evidence="6">
    <location>
        <begin position="136"/>
        <end position="207"/>
    </location>
</feature>
<dbReference type="InterPro" id="IPR013655">
    <property type="entry name" value="PAS_fold_3"/>
</dbReference>
<dbReference type="FunFam" id="3.30.450.20:FF:000099">
    <property type="entry name" value="Sensory box sensor histidine kinase"/>
    <property type="match status" value="2"/>
</dbReference>
<dbReference type="PROSITE" id="PS50113">
    <property type="entry name" value="PAC"/>
    <property type="match status" value="3"/>
</dbReference>
<dbReference type="RefSeq" id="WP_125439593.1">
    <property type="nucleotide sequence ID" value="NZ_RWIU01000005.1"/>
</dbReference>
<evidence type="ECO:0000313" key="9">
    <source>
        <dbReference type="Proteomes" id="UP000270291"/>
    </source>
</evidence>
<comment type="caution">
    <text evidence="8">The sequence shown here is derived from an EMBL/GenBank/DDBJ whole genome shotgun (WGS) entry which is preliminary data.</text>
</comment>
<sequence>MAPLTSDTPDLKPQPFSQPIDTTLVMVGTTDATGSLTYASPQLLKFSGLTLQNLSRQWLMLVHPDDQERAAAQWSQAVATVRTYQLEFRLRRHDGEYRWVRSTGYPQLDEQSQVQHWIVSTVDVELLRETEGRNDSAHDFSFLAELIPQLVWTTDPTGFHTYFNQRWTDFTGYTLADSVGPDMWNNLLHPDDRELARQVWGHSLATGEFYEIEYRFKAKQGEYRWFLGQAVAVRNAAGEIEKWFGTCTDIHDQKMQQLALRKREQDFTTLANAIPQLAWMADETGSIFWYNDRWFRFTGATQEEMVGWGWQKVHHPDYVEAVSAGFREAVAQGQTWEDTFPLRRHDGEYRWFLSRALPVRNEDGQVVRWCGTNTDVTEQKQLQDQLERAYADLEAKVMFRTLDLEREVQQLRQRLNS</sequence>
<dbReference type="NCBIfam" id="TIGR00229">
    <property type="entry name" value="sensory_box"/>
    <property type="match status" value="3"/>
</dbReference>
<protein>
    <recommendedName>
        <fullName evidence="2">histidine kinase</fullName>
        <ecNumber evidence="2">2.7.13.3</ecNumber>
    </recommendedName>
</protein>
<dbReference type="EC" id="2.7.13.3" evidence="2"/>
<dbReference type="Gene3D" id="3.30.450.20">
    <property type="entry name" value="PAS domain"/>
    <property type="match status" value="3"/>
</dbReference>
<feature type="domain" description="PAC" evidence="7">
    <location>
        <begin position="210"/>
        <end position="262"/>
    </location>
</feature>
<evidence type="ECO:0000256" key="5">
    <source>
        <dbReference type="ARBA" id="ARBA00022777"/>
    </source>
</evidence>
<dbReference type="Proteomes" id="UP000270291">
    <property type="component" value="Unassembled WGS sequence"/>
</dbReference>
<dbReference type="EMBL" id="RWIU01000005">
    <property type="protein sequence ID" value="RSK42463.1"/>
    <property type="molecule type" value="Genomic_DNA"/>
</dbReference>